<dbReference type="InterPro" id="IPR025312">
    <property type="entry name" value="DUF4216"/>
</dbReference>
<evidence type="ECO:0000313" key="3">
    <source>
        <dbReference type="EMBL" id="CAH9095116.1"/>
    </source>
</evidence>
<evidence type="ECO:0008006" key="5">
    <source>
        <dbReference type="Google" id="ProtNLM"/>
    </source>
</evidence>
<dbReference type="OrthoDB" id="1087172at2759"/>
<feature type="domain" description="DUF4216" evidence="1">
    <location>
        <begin position="413"/>
        <end position="480"/>
    </location>
</feature>
<dbReference type="PANTHER" id="PTHR48258:SF9">
    <property type="entry name" value="OS01G0348150 PROTEIN"/>
    <property type="match status" value="1"/>
</dbReference>
<dbReference type="Proteomes" id="UP001152484">
    <property type="component" value="Unassembled WGS sequence"/>
</dbReference>
<comment type="caution">
    <text evidence="3">The sequence shown here is derived from an EMBL/GenBank/DDBJ whole genome shotgun (WGS) entry which is preliminary data.</text>
</comment>
<reference evidence="3" key="1">
    <citation type="submission" date="2022-07" db="EMBL/GenBank/DDBJ databases">
        <authorList>
            <person name="Macas J."/>
            <person name="Novak P."/>
            <person name="Neumann P."/>
        </authorList>
    </citation>
    <scope>NUCLEOTIDE SEQUENCE</scope>
</reference>
<sequence>MHIEKNVCDNIISTILNVPGKSKDGINIRKDMVEHLNIRKELAPQPRENGFFLPPGSYTLSKAEKKSFCECLHGIKVPSGYASNIRNLVSLQDMKLIGLKSHDYHVLMQHLLPVALRGLLPDHVKHAIMRLSFFFNSICQKVIHPEKLHALQSKVVVTLCQLEMYFPPSLFDIMVHLVVHLVREVKMCGPVFLRYMYGMERHMGYLKSKVKNRCRPEVSIIRGLIDEEVIEFCTPYLTNVESLGVPKSRHDDRLEGKGTLGKKQVKNVDNDLLGKAHLLVLHHLEVVHPYVQQHMNVLRSQFPLKSEIWLTKEHNRTFASWFRDLIFNDTDNVYYDVNDDIKWLAYGPKRPIDSFEAYDINGYTFYTTRQDEKSVLHNSGVSVIASSTEYASANDQNPLNARLSYYGKIEDIWELNYTARSFAIFKCQWVDIRRGVQCDDTGVTLVDFNRSGHRGDPFILASQAEQVFYVKDPSNERWSICLPGKKKITCNFEDEEDDYVEEMPSLSIGMRETNIRYDHNEDDLPFIAHHNDGIEVLTEKAK</sequence>
<dbReference type="Pfam" id="PF13952">
    <property type="entry name" value="DUF4216"/>
    <property type="match status" value="1"/>
</dbReference>
<dbReference type="Pfam" id="PF13960">
    <property type="entry name" value="DUF4218"/>
    <property type="match status" value="1"/>
</dbReference>
<keyword evidence="4" id="KW-1185">Reference proteome</keyword>
<proteinExistence type="predicted"/>
<dbReference type="InterPro" id="IPR025452">
    <property type="entry name" value="DUF4218"/>
</dbReference>
<organism evidence="3 4">
    <name type="scientific">Cuscuta europaea</name>
    <name type="common">European dodder</name>
    <dbReference type="NCBI Taxonomy" id="41803"/>
    <lineage>
        <taxon>Eukaryota</taxon>
        <taxon>Viridiplantae</taxon>
        <taxon>Streptophyta</taxon>
        <taxon>Embryophyta</taxon>
        <taxon>Tracheophyta</taxon>
        <taxon>Spermatophyta</taxon>
        <taxon>Magnoliopsida</taxon>
        <taxon>eudicotyledons</taxon>
        <taxon>Gunneridae</taxon>
        <taxon>Pentapetalae</taxon>
        <taxon>asterids</taxon>
        <taxon>lamiids</taxon>
        <taxon>Solanales</taxon>
        <taxon>Convolvulaceae</taxon>
        <taxon>Cuscuteae</taxon>
        <taxon>Cuscuta</taxon>
        <taxon>Cuscuta subgen. Cuscuta</taxon>
    </lineage>
</organism>
<protein>
    <recommendedName>
        <fullName evidence="5">Transposase</fullName>
    </recommendedName>
</protein>
<name>A0A9P0ZDJ0_CUSEU</name>
<dbReference type="EMBL" id="CAMAPE010000033">
    <property type="protein sequence ID" value="CAH9095116.1"/>
    <property type="molecule type" value="Genomic_DNA"/>
</dbReference>
<evidence type="ECO:0000313" key="4">
    <source>
        <dbReference type="Proteomes" id="UP001152484"/>
    </source>
</evidence>
<accession>A0A9P0ZDJ0</accession>
<feature type="domain" description="DUF4218" evidence="2">
    <location>
        <begin position="138"/>
        <end position="243"/>
    </location>
</feature>
<evidence type="ECO:0000259" key="1">
    <source>
        <dbReference type="Pfam" id="PF13952"/>
    </source>
</evidence>
<dbReference type="AlphaFoldDB" id="A0A9P0ZDJ0"/>
<gene>
    <name evidence="3" type="ORF">CEURO_LOCUS13007</name>
</gene>
<evidence type="ECO:0000259" key="2">
    <source>
        <dbReference type="Pfam" id="PF13960"/>
    </source>
</evidence>
<dbReference type="PANTHER" id="PTHR48258">
    <property type="entry name" value="DUF4218 DOMAIN-CONTAINING PROTEIN-RELATED"/>
    <property type="match status" value="1"/>
</dbReference>